<organism evidence="1 2">
    <name type="scientific">Candidatus Yanofskybacteria bacterium GW2011_GWC2_41_9</name>
    <dbReference type="NCBI Taxonomy" id="1619029"/>
    <lineage>
        <taxon>Bacteria</taxon>
        <taxon>Candidatus Yanofskyibacteriota</taxon>
    </lineage>
</organism>
<evidence type="ECO:0000313" key="2">
    <source>
        <dbReference type="Proteomes" id="UP000033859"/>
    </source>
</evidence>
<evidence type="ECO:0000313" key="1">
    <source>
        <dbReference type="EMBL" id="KKS26011.1"/>
    </source>
</evidence>
<dbReference type="Proteomes" id="UP000033859">
    <property type="component" value="Unassembled WGS sequence"/>
</dbReference>
<sequence>MEPAESRTSAEFISFRDEIRRLIDKKLEAAMNQRALGRKRLFVSQAKILLNEEIVKISGLSRETLSDFLKPLGDETAEIQPAEEDAPLPFLAAFSRKIIPVEKMFSLLDGTMERRLQFDESLIIDHPLDNPPGQEAYLSFGIEGRLYNHTSLDQCIREQRNRKKFGLTELISPVRAMEEQTQYCAFINFKTRPFWALWNRSIK</sequence>
<accession>A0A0G0ZVI1</accession>
<name>A0A0G0ZVI1_9BACT</name>
<reference evidence="1 2" key="1">
    <citation type="journal article" date="2015" name="Nature">
        <title>rRNA introns, odd ribosomes, and small enigmatic genomes across a large radiation of phyla.</title>
        <authorList>
            <person name="Brown C.T."/>
            <person name="Hug L.A."/>
            <person name="Thomas B.C."/>
            <person name="Sharon I."/>
            <person name="Castelle C.J."/>
            <person name="Singh A."/>
            <person name="Wilkins M.J."/>
            <person name="Williams K.H."/>
            <person name="Banfield J.F."/>
        </authorList>
    </citation>
    <scope>NUCLEOTIDE SEQUENCE [LARGE SCALE GENOMIC DNA]</scope>
</reference>
<comment type="caution">
    <text evidence="1">The sequence shown here is derived from an EMBL/GenBank/DDBJ whole genome shotgun (WGS) entry which is preliminary data.</text>
</comment>
<proteinExistence type="predicted"/>
<dbReference type="AlphaFoldDB" id="A0A0G0ZVI1"/>
<protein>
    <submittedName>
        <fullName evidence="1">Uncharacterized protein</fullName>
    </submittedName>
</protein>
<gene>
    <name evidence="1" type="ORF">UU84_C0029G0013</name>
</gene>
<dbReference type="EMBL" id="LCCE01000029">
    <property type="protein sequence ID" value="KKS26011.1"/>
    <property type="molecule type" value="Genomic_DNA"/>
</dbReference>